<proteinExistence type="predicted"/>
<keyword evidence="3" id="KW-0862">Zinc</keyword>
<dbReference type="Pfam" id="PF01116">
    <property type="entry name" value="F_bP_aldolase"/>
    <property type="match status" value="1"/>
</dbReference>
<dbReference type="GO" id="GO:0005829">
    <property type="term" value="C:cytosol"/>
    <property type="evidence" value="ECO:0007669"/>
    <property type="project" value="TreeGrafter"/>
</dbReference>
<evidence type="ECO:0000256" key="2">
    <source>
        <dbReference type="PIRSR" id="PIRSR001359-2"/>
    </source>
</evidence>
<dbReference type="EMBL" id="NGJU01000011">
    <property type="protein sequence ID" value="RST95134.1"/>
    <property type="molecule type" value="Genomic_DNA"/>
</dbReference>
<gene>
    <name evidence="4" type="ORF">CBF35_08085</name>
</gene>
<feature type="binding site" evidence="3">
    <location>
        <position position="103"/>
    </location>
    <ligand>
        <name>Zn(2+)</name>
        <dbReference type="ChEBI" id="CHEBI:29105"/>
        <label>2</label>
    </ligand>
</feature>
<keyword evidence="5" id="KW-1185">Reference proteome</keyword>
<accession>A0A429ZN57</accession>
<dbReference type="PIRSF" id="PIRSF001359">
    <property type="entry name" value="F_bP_aldolase_II"/>
    <property type="match status" value="1"/>
</dbReference>
<dbReference type="Proteomes" id="UP000287239">
    <property type="component" value="Unassembled WGS sequence"/>
</dbReference>
<evidence type="ECO:0000256" key="1">
    <source>
        <dbReference type="PIRSR" id="PIRSR001359-1"/>
    </source>
</evidence>
<feature type="binding site" evidence="3">
    <location>
        <position position="82"/>
    </location>
    <ligand>
        <name>Zn(2+)</name>
        <dbReference type="ChEBI" id="CHEBI:29105"/>
        <label>1</label>
        <note>catalytic</note>
    </ligand>
</feature>
<feature type="binding site" evidence="3">
    <location>
        <position position="188"/>
    </location>
    <ligand>
        <name>Zn(2+)</name>
        <dbReference type="ChEBI" id="CHEBI:29105"/>
        <label>1</label>
        <note>catalytic</note>
    </ligand>
</feature>
<feature type="binding site" evidence="2">
    <location>
        <position position="189"/>
    </location>
    <ligand>
        <name>dihydroxyacetone phosphate</name>
        <dbReference type="ChEBI" id="CHEBI:57642"/>
    </ligand>
</feature>
<dbReference type="PANTHER" id="PTHR30304">
    <property type="entry name" value="D-TAGATOSE-1,6-BISPHOSPHATE ALDOLASE"/>
    <property type="match status" value="1"/>
</dbReference>
<dbReference type="CDD" id="cd00947">
    <property type="entry name" value="TBP_aldolase_IIB"/>
    <property type="match status" value="1"/>
</dbReference>
<dbReference type="SUPFAM" id="SSF51569">
    <property type="entry name" value="Aldolase"/>
    <property type="match status" value="1"/>
</dbReference>
<name>A0A429ZN57_9ENTE</name>
<dbReference type="NCBIfam" id="TIGR00167">
    <property type="entry name" value="cbbA"/>
    <property type="match status" value="1"/>
</dbReference>
<protein>
    <submittedName>
        <fullName evidence="4">Ketose-bisphosphate aldolase</fullName>
    </submittedName>
</protein>
<dbReference type="GO" id="GO:0005975">
    <property type="term" value="P:carbohydrate metabolic process"/>
    <property type="evidence" value="ECO:0007669"/>
    <property type="project" value="InterPro"/>
</dbReference>
<feature type="binding site" evidence="3">
    <location>
        <position position="133"/>
    </location>
    <ligand>
        <name>Zn(2+)</name>
        <dbReference type="ChEBI" id="CHEBI:29105"/>
        <label>2</label>
    </ligand>
</feature>
<evidence type="ECO:0000313" key="4">
    <source>
        <dbReference type="EMBL" id="RST95134.1"/>
    </source>
</evidence>
<feature type="binding site" evidence="2">
    <location>
        <begin position="238"/>
        <end position="241"/>
    </location>
    <ligand>
        <name>dihydroxyacetone phosphate</name>
        <dbReference type="ChEBI" id="CHEBI:57642"/>
    </ligand>
</feature>
<evidence type="ECO:0000313" key="5">
    <source>
        <dbReference type="Proteomes" id="UP000287239"/>
    </source>
</evidence>
<feature type="active site" description="Proton donor" evidence="1">
    <location>
        <position position="81"/>
    </location>
</feature>
<dbReference type="AlphaFoldDB" id="A0A429ZN57"/>
<dbReference type="InterPro" id="IPR013785">
    <property type="entry name" value="Aldolase_TIM"/>
</dbReference>
<dbReference type="PANTHER" id="PTHR30304:SF0">
    <property type="entry name" value="D-TAGATOSE-1,6-BISPHOSPHATE ALDOLASE SUBUNIT GATY-RELATED"/>
    <property type="match status" value="1"/>
</dbReference>
<reference evidence="4 5" key="1">
    <citation type="submission" date="2017-05" db="EMBL/GenBank/DDBJ databases">
        <title>Vagococcus spp. assemblies.</title>
        <authorList>
            <person name="Gulvik C.A."/>
        </authorList>
    </citation>
    <scope>NUCLEOTIDE SEQUENCE [LARGE SCALE GENOMIC DNA]</scope>
    <source>
        <strain evidence="4 5">NCFB 2777</strain>
    </source>
</reference>
<comment type="cofactor">
    <cofactor evidence="3">
        <name>Zn(2+)</name>
        <dbReference type="ChEBI" id="CHEBI:29105"/>
    </cofactor>
    <text evidence="3">Binds 2 Zn(2+) ions per subunit. One is catalytic and the other provides a structural contribution.</text>
</comment>
<dbReference type="OrthoDB" id="9803995at2"/>
<dbReference type="Gene3D" id="3.20.20.70">
    <property type="entry name" value="Aldolase class I"/>
    <property type="match status" value="1"/>
</dbReference>
<dbReference type="InterPro" id="IPR000771">
    <property type="entry name" value="FBA_II"/>
</dbReference>
<feature type="binding site" evidence="2">
    <location>
        <begin position="217"/>
        <end position="219"/>
    </location>
    <ligand>
        <name>dihydroxyacetone phosphate</name>
        <dbReference type="ChEBI" id="CHEBI:57642"/>
    </ligand>
</feature>
<dbReference type="RefSeq" id="WP_126779920.1">
    <property type="nucleotide sequence ID" value="NZ_NGJU01000011.1"/>
</dbReference>
<dbReference type="GO" id="GO:0008270">
    <property type="term" value="F:zinc ion binding"/>
    <property type="evidence" value="ECO:0007669"/>
    <property type="project" value="InterPro"/>
</dbReference>
<sequence>MLVTMNGLLQEAQMNNSAIGSFNVPNLEMIRATIAAAEELNSPVILQHAEAHNNLIPLAEIGPIMLDYAKGATVPVAVHLDHGESFAVCMEAIRLGFTSIMYDASSKPYEANVKETKEIVRIAHSIGVSVEAELGQIITSDIGGGEGREIKEKNYASVETLYTEPKLAREFVQETVVDCLAIAFGTVHGVYLKEPQLDLPRVKAIRDATEIPLVMHGGSGVSETDYRTAINNGICKINYYTYANRAGGRAVADYLRQQPEAEQFFEDIVMEGRTAIKADLMKALKIFRNDGK</sequence>
<dbReference type="GO" id="GO:0009025">
    <property type="term" value="F:tagatose-bisphosphate aldolase activity"/>
    <property type="evidence" value="ECO:0007669"/>
    <property type="project" value="TreeGrafter"/>
</dbReference>
<dbReference type="GeneID" id="98568325"/>
<feature type="binding site" evidence="3">
    <location>
        <position position="216"/>
    </location>
    <ligand>
        <name>Zn(2+)</name>
        <dbReference type="ChEBI" id="CHEBI:29105"/>
        <label>1</label>
        <note>catalytic</note>
    </ligand>
</feature>
<comment type="caution">
    <text evidence="4">The sequence shown here is derived from an EMBL/GenBank/DDBJ whole genome shotgun (WGS) entry which is preliminary data.</text>
</comment>
<dbReference type="InterPro" id="IPR050246">
    <property type="entry name" value="Class_II_FBP_aldolase"/>
</dbReference>
<organism evidence="4 5">
    <name type="scientific">Vagococcus salmoninarum</name>
    <dbReference type="NCBI Taxonomy" id="2739"/>
    <lineage>
        <taxon>Bacteria</taxon>
        <taxon>Bacillati</taxon>
        <taxon>Bacillota</taxon>
        <taxon>Bacilli</taxon>
        <taxon>Lactobacillales</taxon>
        <taxon>Enterococcaceae</taxon>
        <taxon>Vagococcus</taxon>
    </lineage>
</organism>
<evidence type="ECO:0000256" key="3">
    <source>
        <dbReference type="PIRSR" id="PIRSR001359-3"/>
    </source>
</evidence>
<keyword evidence="3" id="KW-0479">Metal-binding</keyword>